<dbReference type="AlphaFoldDB" id="A0A423XGG8"/>
<sequence length="490" mass="54354">MDRERGHRKVLYDLAYKWTPLGPVILLFIICTTLLSDWGQLSPPVVIAFCTTAGILVAFFALSHLILYCTRIKDAVDLEKGKRNSSSGISSSDPDGSPPASQVPRQNVEDHGQSQGQEQQIRAKDRQKTQVGKVSPVEPLRLPLRVVNGTPSPHPTISLHPHVQESVHSHASAVPKPLSINKIQTGPSVGGVGQHKYQPHRQPDFKTPSQPFRSHNPRDTVEERSSPHATGLTPEDAMDNAARTMGRERRTISRGQRQSQPRRRGEPSVGHHRRRSYALANVPPGRRVESQIFLGPASSPTNLARLSSHWEEVRNQVEPQNRPVELPTDGTQGYLVLLQEPDMTDFLSRCLQDFDARPRPFERLGGEILQKPLTHRDDTGAVVRDHPERRSARIHDGPVTIHRMRSHSALLVQDSPDGLSPRSADSGYYSADRLRRSISTLQPRVVERDSVSTSSWVGAYSLSSLGSASERQSITSSDPEVDGFVVVRGR</sequence>
<comment type="caution">
    <text evidence="3">The sequence shown here is derived from an EMBL/GenBank/DDBJ whole genome shotgun (WGS) entry which is preliminary data.</text>
</comment>
<feature type="transmembrane region" description="Helical" evidence="2">
    <location>
        <begin position="45"/>
        <end position="68"/>
    </location>
</feature>
<feature type="transmembrane region" description="Helical" evidence="2">
    <location>
        <begin position="21"/>
        <end position="39"/>
    </location>
</feature>
<name>A0A423XGG8_9PEZI</name>
<keyword evidence="2" id="KW-1133">Transmembrane helix</keyword>
<accession>A0A423XGG8</accession>
<evidence type="ECO:0000256" key="1">
    <source>
        <dbReference type="SAM" id="MobiDB-lite"/>
    </source>
</evidence>
<dbReference type="EMBL" id="LKEB01000009">
    <property type="protein sequence ID" value="ROW15385.1"/>
    <property type="molecule type" value="Genomic_DNA"/>
</dbReference>
<protein>
    <submittedName>
        <fullName evidence="3">Uncharacterized protein</fullName>
    </submittedName>
</protein>
<dbReference type="OrthoDB" id="5244420at2759"/>
<feature type="compositionally biased region" description="Basic and acidic residues" evidence="1">
    <location>
        <begin position="216"/>
        <end position="226"/>
    </location>
</feature>
<proteinExistence type="predicted"/>
<evidence type="ECO:0000256" key="2">
    <source>
        <dbReference type="SAM" id="Phobius"/>
    </source>
</evidence>
<keyword evidence="4" id="KW-1185">Reference proteome</keyword>
<evidence type="ECO:0000313" key="3">
    <source>
        <dbReference type="EMBL" id="ROW15385.1"/>
    </source>
</evidence>
<dbReference type="InParanoid" id="A0A423XGG8"/>
<feature type="region of interest" description="Disordered" evidence="1">
    <location>
        <begin position="81"/>
        <end position="280"/>
    </location>
</feature>
<feature type="region of interest" description="Disordered" evidence="1">
    <location>
        <begin position="464"/>
        <end position="490"/>
    </location>
</feature>
<gene>
    <name evidence="3" type="ORF">VPNG_02224</name>
</gene>
<evidence type="ECO:0000313" key="4">
    <source>
        <dbReference type="Proteomes" id="UP000285146"/>
    </source>
</evidence>
<reference evidence="3 4" key="1">
    <citation type="submission" date="2015-09" db="EMBL/GenBank/DDBJ databases">
        <title>Host preference determinants of Valsa canker pathogens revealed by comparative genomics.</title>
        <authorList>
            <person name="Yin Z."/>
            <person name="Huang L."/>
        </authorList>
    </citation>
    <scope>NUCLEOTIDE SEQUENCE [LARGE SCALE GENOMIC DNA]</scope>
    <source>
        <strain evidence="3 4">SXYLt</strain>
    </source>
</reference>
<keyword evidence="2" id="KW-0472">Membrane</keyword>
<feature type="compositionally biased region" description="Low complexity" evidence="1">
    <location>
        <begin position="85"/>
        <end position="100"/>
    </location>
</feature>
<organism evidence="3 4">
    <name type="scientific">Cytospora leucostoma</name>
    <dbReference type="NCBI Taxonomy" id="1230097"/>
    <lineage>
        <taxon>Eukaryota</taxon>
        <taxon>Fungi</taxon>
        <taxon>Dikarya</taxon>
        <taxon>Ascomycota</taxon>
        <taxon>Pezizomycotina</taxon>
        <taxon>Sordariomycetes</taxon>
        <taxon>Sordariomycetidae</taxon>
        <taxon>Diaporthales</taxon>
        <taxon>Cytosporaceae</taxon>
        <taxon>Cytospora</taxon>
    </lineage>
</organism>
<keyword evidence="2" id="KW-0812">Transmembrane</keyword>
<dbReference type="Proteomes" id="UP000285146">
    <property type="component" value="Unassembled WGS sequence"/>
</dbReference>